<evidence type="ECO:0000256" key="1">
    <source>
        <dbReference type="ARBA" id="ARBA00022741"/>
    </source>
</evidence>
<evidence type="ECO:0000313" key="8">
    <source>
        <dbReference type="WBParaSite" id="PTRK_0001365500.1"/>
    </source>
</evidence>
<reference evidence="8" key="1">
    <citation type="submission" date="2017-02" db="UniProtKB">
        <authorList>
            <consortium name="WormBaseParasite"/>
        </authorList>
    </citation>
    <scope>IDENTIFICATION</scope>
</reference>
<feature type="domain" description="Helicase C-terminal" evidence="6">
    <location>
        <begin position="31"/>
        <end position="120"/>
    </location>
</feature>
<evidence type="ECO:0000313" key="7">
    <source>
        <dbReference type="Proteomes" id="UP000038045"/>
    </source>
</evidence>
<dbReference type="GO" id="GO:0003724">
    <property type="term" value="F:RNA helicase activity"/>
    <property type="evidence" value="ECO:0007669"/>
    <property type="project" value="UniProtKB-EC"/>
</dbReference>
<dbReference type="WBParaSite" id="PTRK_0001365500.1">
    <property type="protein sequence ID" value="PTRK_0001365500.1"/>
    <property type="gene ID" value="PTRK_0001365500"/>
</dbReference>
<keyword evidence="3" id="KW-0347">Helicase</keyword>
<dbReference type="STRING" id="131310.A0A0N4ZXY1"/>
<dbReference type="Proteomes" id="UP000038045">
    <property type="component" value="Unplaced"/>
</dbReference>
<dbReference type="Gene3D" id="1.10.3380.30">
    <property type="match status" value="1"/>
</dbReference>
<keyword evidence="7" id="KW-1185">Reference proteome</keyword>
<dbReference type="GO" id="GO:0005524">
    <property type="term" value="F:ATP binding"/>
    <property type="evidence" value="ECO:0007669"/>
    <property type="project" value="UniProtKB-KW"/>
</dbReference>
<organism evidence="7 8">
    <name type="scientific">Parastrongyloides trichosuri</name>
    <name type="common">Possum-specific nematode worm</name>
    <dbReference type="NCBI Taxonomy" id="131310"/>
    <lineage>
        <taxon>Eukaryota</taxon>
        <taxon>Metazoa</taxon>
        <taxon>Ecdysozoa</taxon>
        <taxon>Nematoda</taxon>
        <taxon>Chromadorea</taxon>
        <taxon>Rhabditida</taxon>
        <taxon>Tylenchina</taxon>
        <taxon>Panagrolaimomorpha</taxon>
        <taxon>Strongyloidoidea</taxon>
        <taxon>Strongyloididae</taxon>
        <taxon>Parastrongyloides</taxon>
    </lineage>
</organism>
<proteinExistence type="predicted"/>
<evidence type="ECO:0000256" key="3">
    <source>
        <dbReference type="ARBA" id="ARBA00022806"/>
    </source>
</evidence>
<name>A0A0N4ZXY1_PARTI</name>
<dbReference type="InterPro" id="IPR001650">
    <property type="entry name" value="Helicase_C-like"/>
</dbReference>
<dbReference type="SUPFAM" id="SSF52540">
    <property type="entry name" value="P-loop containing nucleoside triphosphate hydrolases"/>
    <property type="match status" value="1"/>
</dbReference>
<keyword evidence="1" id="KW-0547">Nucleotide-binding</keyword>
<sequence length="385" mass="44582">FDFLDEEEKDLIDKLIRHVMDTIGMDQKCLEQLFEFKQYFMRGIFIHHSDLYLAVKEFTEVCIEKGLAKVTCTTDTLGIGLNLPVKTVFFTALKKFDGVKVRRLMVSEFLQMTGRAGRRGKDAIGYVIPIPSILYNEEDFSVLVKSNSNDIASNFKLDYNMILLLDLYVAKAYRFIQKSLKAYQKGNTKEEVYKVKGMRKVLLVKGFLDEDGTLTQKGSILQRLKNVKYEIVLAEIISMGLLPSSHKIDLVDVLCLFISYRNPRKTVRNPEDFYSEINSVENIFQEIFDCEKHYRVQSEESVFTSNTNEYARPIKCIIMREEMDEVAEFYELNVPVLFKVVREILNLIKILVNIDEVTDGVKENLFSINDCLSNMLENDISLLDF</sequence>
<protein>
    <submittedName>
        <fullName evidence="8">Helicase C-terminal domain-containing protein</fullName>
    </submittedName>
</protein>
<keyword evidence="2" id="KW-0378">Hydrolase</keyword>
<keyword evidence="4" id="KW-0067">ATP-binding</keyword>
<dbReference type="PANTHER" id="PTHR12131:SF1">
    <property type="entry name" value="ATP-DEPENDENT RNA HELICASE SUPV3L1, MITOCHONDRIAL-RELATED"/>
    <property type="match status" value="1"/>
</dbReference>
<dbReference type="AlphaFoldDB" id="A0A0N4ZXY1"/>
<evidence type="ECO:0000256" key="2">
    <source>
        <dbReference type="ARBA" id="ARBA00022801"/>
    </source>
</evidence>
<accession>A0A0N4ZXY1</accession>
<evidence type="ECO:0000259" key="6">
    <source>
        <dbReference type="SMART" id="SM00490"/>
    </source>
</evidence>
<dbReference type="InterPro" id="IPR050699">
    <property type="entry name" value="RNA-DNA_Helicase"/>
</dbReference>
<dbReference type="InterPro" id="IPR027417">
    <property type="entry name" value="P-loop_NTPase"/>
</dbReference>
<dbReference type="SMART" id="SM00490">
    <property type="entry name" value="HELICc"/>
    <property type="match status" value="1"/>
</dbReference>
<dbReference type="GO" id="GO:0016787">
    <property type="term" value="F:hydrolase activity"/>
    <property type="evidence" value="ECO:0007669"/>
    <property type="project" value="UniProtKB-KW"/>
</dbReference>
<comment type="catalytic activity">
    <reaction evidence="5">
        <text>ATP + H2O = ADP + phosphate + H(+)</text>
        <dbReference type="Rhea" id="RHEA:13065"/>
        <dbReference type="ChEBI" id="CHEBI:15377"/>
        <dbReference type="ChEBI" id="CHEBI:15378"/>
        <dbReference type="ChEBI" id="CHEBI:30616"/>
        <dbReference type="ChEBI" id="CHEBI:43474"/>
        <dbReference type="ChEBI" id="CHEBI:456216"/>
        <dbReference type="EC" id="3.6.4.13"/>
    </reaction>
</comment>
<evidence type="ECO:0000256" key="4">
    <source>
        <dbReference type="ARBA" id="ARBA00022840"/>
    </source>
</evidence>
<dbReference type="PANTHER" id="PTHR12131">
    <property type="entry name" value="ATP-DEPENDENT RNA AND DNA HELICASE"/>
    <property type="match status" value="1"/>
</dbReference>
<dbReference type="Gene3D" id="3.40.50.300">
    <property type="entry name" value="P-loop containing nucleotide triphosphate hydrolases"/>
    <property type="match status" value="1"/>
</dbReference>
<evidence type="ECO:0000256" key="5">
    <source>
        <dbReference type="ARBA" id="ARBA00047984"/>
    </source>
</evidence>